<keyword evidence="2 4" id="KW-0866">Nonsense-mediated mRNA decay</keyword>
<protein>
    <recommendedName>
        <fullName evidence="3 4">Nonsense-mediated mRNA decay factor SMG8</fullName>
    </recommendedName>
</protein>
<evidence type="ECO:0000256" key="2">
    <source>
        <dbReference type="ARBA" id="ARBA00023161"/>
    </source>
</evidence>
<feature type="region of interest" description="Disordered" evidence="5">
    <location>
        <begin position="638"/>
        <end position="680"/>
    </location>
</feature>
<proteinExistence type="inferred from homology"/>
<feature type="compositionally biased region" description="Acidic residues" evidence="5">
    <location>
        <begin position="664"/>
        <end position="680"/>
    </location>
</feature>
<evidence type="ECO:0000256" key="4">
    <source>
        <dbReference type="RuleBase" id="RU367133"/>
    </source>
</evidence>
<dbReference type="PANTHER" id="PTHR13091">
    <property type="entry name" value="AMPLIFIED IN BREAST CANCER 2-RELATED"/>
    <property type="match status" value="1"/>
</dbReference>
<reference evidence="6" key="1">
    <citation type="submission" date="2018-11" db="EMBL/GenBank/DDBJ databases">
        <authorList>
            <person name="Alioto T."/>
            <person name="Alioto T."/>
        </authorList>
    </citation>
    <scope>NUCLEOTIDE SEQUENCE</scope>
</reference>
<gene>
    <name evidence="6" type="ORF">MGAL_10B050063</name>
</gene>
<feature type="region of interest" description="Disordered" evidence="5">
    <location>
        <begin position="291"/>
        <end position="320"/>
    </location>
</feature>
<evidence type="ECO:0000313" key="6">
    <source>
        <dbReference type="EMBL" id="VDI11713.1"/>
    </source>
</evidence>
<keyword evidence="7" id="KW-1185">Reference proteome</keyword>
<evidence type="ECO:0000256" key="3">
    <source>
        <dbReference type="ARBA" id="ARBA00029509"/>
    </source>
</evidence>
<organism evidence="6 7">
    <name type="scientific">Mytilus galloprovincialis</name>
    <name type="common">Mediterranean mussel</name>
    <dbReference type="NCBI Taxonomy" id="29158"/>
    <lineage>
        <taxon>Eukaryota</taxon>
        <taxon>Metazoa</taxon>
        <taxon>Spiralia</taxon>
        <taxon>Lophotrochozoa</taxon>
        <taxon>Mollusca</taxon>
        <taxon>Bivalvia</taxon>
        <taxon>Autobranchia</taxon>
        <taxon>Pteriomorphia</taxon>
        <taxon>Mytilida</taxon>
        <taxon>Mytiloidea</taxon>
        <taxon>Mytilidae</taxon>
        <taxon>Mytilinae</taxon>
        <taxon>Mytilus</taxon>
    </lineage>
</organism>
<dbReference type="InterPro" id="IPR019354">
    <property type="entry name" value="SMG8-like"/>
</dbReference>
<feature type="compositionally biased region" description="Low complexity" evidence="5">
    <location>
        <begin position="304"/>
        <end position="315"/>
    </location>
</feature>
<dbReference type="Pfam" id="PF10220">
    <property type="entry name" value="Smg8_Smg9"/>
    <property type="match status" value="1"/>
</dbReference>
<evidence type="ECO:0000256" key="1">
    <source>
        <dbReference type="ARBA" id="ARBA00006443"/>
    </source>
</evidence>
<evidence type="ECO:0000313" key="7">
    <source>
        <dbReference type="Proteomes" id="UP000596742"/>
    </source>
</evidence>
<comment type="similarity">
    <text evidence="1 4">Belongs to the SMG8 family.</text>
</comment>
<comment type="caution">
    <text evidence="6">The sequence shown here is derived from an EMBL/GenBank/DDBJ whole genome shotgun (WGS) entry which is preliminary data.</text>
</comment>
<accession>A0A8B6CWI0</accession>
<dbReference type="PANTHER" id="PTHR13091:SF0">
    <property type="entry name" value="NONSENSE-MEDIATED MRNA DECAY FACTOR SMG8"/>
    <property type="match status" value="1"/>
</dbReference>
<name>A0A8B6CWI0_MYTGA</name>
<dbReference type="GO" id="GO:0000184">
    <property type="term" value="P:nuclear-transcribed mRNA catabolic process, nonsense-mediated decay"/>
    <property type="evidence" value="ECO:0007669"/>
    <property type="project" value="UniProtKB-UniRule"/>
</dbReference>
<dbReference type="AlphaFoldDB" id="A0A8B6CWI0"/>
<comment type="function">
    <text evidence="4">Involved in nonsense-mediated decay (NMD) of mRNAs containing premature stop codons.</text>
</comment>
<feature type="compositionally biased region" description="Polar residues" evidence="5">
    <location>
        <begin position="291"/>
        <end position="303"/>
    </location>
</feature>
<dbReference type="OrthoDB" id="63589at2759"/>
<feature type="compositionally biased region" description="Basic and acidic residues" evidence="5">
    <location>
        <begin position="654"/>
        <end position="663"/>
    </location>
</feature>
<sequence>MSAPMDIFQFPLDFDFQSLPNKDNKVCVVSVIGKGRHNPFASKASVFNPVLDKDVFKGLLNVPEELIQQDAVECFYDAESQVVYLHHTCMYDTHRLAVQCQRLINQDVDQDFFNMWQKEEYRHAKTLLWLFSISHIIILSHPGASFDVSYVRLFRTIDTIRLKLLHSITEQLHGFHISKDWYHSGRPCSPRVLFMFESTTLTKKTEPVETGAISKNKTATKFSVEKKLVHAIEDQIYRILRKSRIITNISNNSLFAVPANQEFVYIHTKKEEISDPVSFYLQQLRMNNSIESPRSRGYQSNRHSSQSGSETRSSSLPTSPVPGNSTFKEFLFQHVELALGRGFDDNVGRNPVTPVFEVPTCELWCMIANRLYDFFLGERINAKAQAHFNTLKSLLETDIRFSENRCNKVLPVAEAAYQEGLPTHYVTNFHLNKLQQAHRVFHQFARGPATEKYLVQLDEACEKFWKNGRQLCEEISVTGNHCINPLHRLPDEPELDSNRHLPVMPHTNQLKTRAACNCGRKQADKDDPFDHKAANYDFYAGLEESCCGKLEHVDLPSFKPSTAEARAAQVKKIERAHKNSQGDIPTVKSGDIVSGMANLSLALSLGQSGGSDYSHHEGISPNNFATTSPHVETVEEVASEDSHQIVSASPMEETTEKLEKVEEMKEEEPDHEEPEAEQPEEAALGIPATFRQVSTTEYLPGMIHSESVPGLLPKFPSWAVCCIGKASLYNHNTGLDYPGFLHGSHFLLPWDITVKAEKDKWPSVGETASRKGKQKKSSKDTAEVNLRIYLGNEYECPRGHRFFCSGPEKIIKVSSTSSVKDNANKLVNLDMPLYCACPHCRSSKGFLGQLMRLYVVTPEGPVRITVNPIIQPAPSPCPLFNLGTTDVVELSASALWVIRLPHIYLGDQGAYLMPTESQHLSQCRMMKGVFGYRDATQES</sequence>
<evidence type="ECO:0000256" key="5">
    <source>
        <dbReference type="SAM" id="MobiDB-lite"/>
    </source>
</evidence>
<dbReference type="Proteomes" id="UP000596742">
    <property type="component" value="Unassembled WGS sequence"/>
</dbReference>
<dbReference type="EMBL" id="UYJE01002540">
    <property type="protein sequence ID" value="VDI11713.1"/>
    <property type="molecule type" value="Genomic_DNA"/>
</dbReference>